<dbReference type="Proteomes" id="UP001321475">
    <property type="component" value="Chromosome"/>
</dbReference>
<dbReference type="InterPro" id="IPR000515">
    <property type="entry name" value="MetI-like"/>
</dbReference>
<evidence type="ECO:0000256" key="2">
    <source>
        <dbReference type="ARBA" id="ARBA00022448"/>
    </source>
</evidence>
<sequence length="302" mass="32284">MTTTTAPPQAARRSVKKPEGAHNTQRSQGRGRALIPAHVLAWVYAALLAIPIYYIIVSAFKPNLAIFSEPFALPTSLSFENFATAWSRASLGTALANSLLITGVSAVLTLALAVPAAYGLARAKGRLGTAVERLFSLGFLIPGFAALVPTVLLAIAIGLFQTRLFVILFMPATALPLSVILLTQFMRTVPSELEESATLDGANRWAVLRHIYLPIATPGIATVTILNLLNFWNEYLFTLILGGPNPSVRTVQVALPTLVSQTSTDYGVLAAGTLITLVPVYLAYILLSRQMEDALLQGAVKS</sequence>
<proteinExistence type="inferred from homology"/>
<evidence type="ECO:0000256" key="6">
    <source>
        <dbReference type="ARBA" id="ARBA00023136"/>
    </source>
</evidence>
<dbReference type="CDD" id="cd06261">
    <property type="entry name" value="TM_PBP2"/>
    <property type="match status" value="1"/>
</dbReference>
<keyword evidence="4 7" id="KW-0812">Transmembrane</keyword>
<keyword evidence="6 7" id="KW-0472">Membrane</keyword>
<accession>A0ABM8G2R5</accession>
<feature type="transmembrane region" description="Helical" evidence="7">
    <location>
        <begin position="133"/>
        <end position="158"/>
    </location>
</feature>
<keyword evidence="3" id="KW-1003">Cell membrane</keyword>
<dbReference type="InterPro" id="IPR035906">
    <property type="entry name" value="MetI-like_sf"/>
</dbReference>
<feature type="transmembrane region" description="Helical" evidence="7">
    <location>
        <begin position="266"/>
        <end position="287"/>
    </location>
</feature>
<feature type="transmembrane region" description="Helical" evidence="7">
    <location>
        <begin position="164"/>
        <end position="183"/>
    </location>
</feature>
<keyword evidence="2 7" id="KW-0813">Transport</keyword>
<evidence type="ECO:0000256" key="1">
    <source>
        <dbReference type="ARBA" id="ARBA00004651"/>
    </source>
</evidence>
<evidence type="ECO:0000313" key="11">
    <source>
        <dbReference type="Proteomes" id="UP001321475"/>
    </source>
</evidence>
<evidence type="ECO:0000256" key="8">
    <source>
        <dbReference type="SAM" id="MobiDB-lite"/>
    </source>
</evidence>
<feature type="transmembrane region" description="Helical" evidence="7">
    <location>
        <begin position="211"/>
        <end position="232"/>
    </location>
</feature>
<dbReference type="RefSeq" id="WP_286219288.1">
    <property type="nucleotide sequence ID" value="NZ_AP027729.1"/>
</dbReference>
<feature type="domain" description="ABC transmembrane type-1" evidence="9">
    <location>
        <begin position="95"/>
        <end position="287"/>
    </location>
</feature>
<organism evidence="10 11">
    <name type="scientific">Paraoerskovia sediminicola</name>
    <dbReference type="NCBI Taxonomy" id="1138587"/>
    <lineage>
        <taxon>Bacteria</taxon>
        <taxon>Bacillati</taxon>
        <taxon>Actinomycetota</taxon>
        <taxon>Actinomycetes</taxon>
        <taxon>Micrococcales</taxon>
        <taxon>Cellulomonadaceae</taxon>
        <taxon>Paraoerskovia</taxon>
    </lineage>
</organism>
<feature type="transmembrane region" description="Helical" evidence="7">
    <location>
        <begin position="33"/>
        <end position="56"/>
    </location>
</feature>
<name>A0ABM8G2R5_9CELL</name>
<dbReference type="SUPFAM" id="SSF161098">
    <property type="entry name" value="MetI-like"/>
    <property type="match status" value="1"/>
</dbReference>
<gene>
    <name evidence="10" type="ORF">GCM10025865_15970</name>
</gene>
<evidence type="ECO:0000256" key="5">
    <source>
        <dbReference type="ARBA" id="ARBA00022989"/>
    </source>
</evidence>
<evidence type="ECO:0000256" key="7">
    <source>
        <dbReference type="RuleBase" id="RU363032"/>
    </source>
</evidence>
<dbReference type="PROSITE" id="PS50928">
    <property type="entry name" value="ABC_TM1"/>
    <property type="match status" value="1"/>
</dbReference>
<keyword evidence="5 7" id="KW-1133">Transmembrane helix</keyword>
<feature type="transmembrane region" description="Helical" evidence="7">
    <location>
        <begin position="99"/>
        <end position="121"/>
    </location>
</feature>
<dbReference type="Pfam" id="PF00528">
    <property type="entry name" value="BPD_transp_1"/>
    <property type="match status" value="1"/>
</dbReference>
<evidence type="ECO:0000256" key="3">
    <source>
        <dbReference type="ARBA" id="ARBA00022475"/>
    </source>
</evidence>
<evidence type="ECO:0000313" key="10">
    <source>
        <dbReference type="EMBL" id="BDZ42298.1"/>
    </source>
</evidence>
<dbReference type="PANTHER" id="PTHR43744">
    <property type="entry name" value="ABC TRANSPORTER PERMEASE PROTEIN MG189-RELATED-RELATED"/>
    <property type="match status" value="1"/>
</dbReference>
<protein>
    <submittedName>
        <fullName evidence="10">Transporter</fullName>
    </submittedName>
</protein>
<keyword evidence="11" id="KW-1185">Reference proteome</keyword>
<evidence type="ECO:0000256" key="4">
    <source>
        <dbReference type="ARBA" id="ARBA00022692"/>
    </source>
</evidence>
<comment type="subcellular location">
    <subcellularLocation>
        <location evidence="1 7">Cell membrane</location>
        <topology evidence="1 7">Multi-pass membrane protein</topology>
    </subcellularLocation>
</comment>
<comment type="similarity">
    <text evidence="7">Belongs to the binding-protein-dependent transport system permease family.</text>
</comment>
<feature type="region of interest" description="Disordered" evidence="8">
    <location>
        <begin position="1"/>
        <end position="29"/>
    </location>
</feature>
<evidence type="ECO:0000259" key="9">
    <source>
        <dbReference type="PROSITE" id="PS50928"/>
    </source>
</evidence>
<reference evidence="11" key="1">
    <citation type="journal article" date="2019" name="Int. J. Syst. Evol. Microbiol.">
        <title>The Global Catalogue of Microorganisms (GCM) 10K type strain sequencing project: providing services to taxonomists for standard genome sequencing and annotation.</title>
        <authorList>
            <consortium name="The Broad Institute Genomics Platform"/>
            <consortium name="The Broad Institute Genome Sequencing Center for Infectious Disease"/>
            <person name="Wu L."/>
            <person name="Ma J."/>
        </authorList>
    </citation>
    <scope>NUCLEOTIDE SEQUENCE [LARGE SCALE GENOMIC DNA]</scope>
    <source>
        <strain evidence="11">NBRC 108565</strain>
    </source>
</reference>
<dbReference type="Gene3D" id="1.10.3720.10">
    <property type="entry name" value="MetI-like"/>
    <property type="match status" value="1"/>
</dbReference>
<dbReference type="PANTHER" id="PTHR43744:SF12">
    <property type="entry name" value="ABC TRANSPORTER PERMEASE PROTEIN MG189-RELATED"/>
    <property type="match status" value="1"/>
</dbReference>
<dbReference type="EMBL" id="AP027729">
    <property type="protein sequence ID" value="BDZ42298.1"/>
    <property type="molecule type" value="Genomic_DNA"/>
</dbReference>